<evidence type="ECO:0000256" key="8">
    <source>
        <dbReference type="ARBA" id="ARBA00022692"/>
    </source>
</evidence>
<dbReference type="Proteomes" id="UP000293638">
    <property type="component" value="Unassembled WGS sequence"/>
</dbReference>
<keyword evidence="16 21" id="KW-0472">Membrane</keyword>
<dbReference type="GO" id="GO:0046872">
    <property type="term" value="F:metal ion binding"/>
    <property type="evidence" value="ECO:0007669"/>
    <property type="project" value="UniProtKB-KW"/>
</dbReference>
<dbReference type="InterPro" id="IPR045603">
    <property type="entry name" value="QcrA_N"/>
</dbReference>
<evidence type="ECO:0000256" key="6">
    <source>
        <dbReference type="ARBA" id="ARBA00022475"/>
    </source>
</evidence>
<dbReference type="AlphaFoldDB" id="A0A4Q7NRS7"/>
<comment type="similarity">
    <text evidence="3">Belongs to the Rieske iron-sulfur protein family.</text>
</comment>
<sequence length="367" mass="39647">MSTHDDPRHLPTSAAPGSATGTAPSQAGALEERFTDPGLPAHVHRTTDTDPKAAARAERQISMLFALSLVGTVIFVVGYFAFGLPKGENYRWSTLTLGGGMALALFTIGAGAIQWAKKLMPDEELVEKRKPVRSSDEDRQEIARILTEGGEEAGFLPRRKMIWASMTGAMGAAGLMAVVPLKDLWTRDKGESPEKQISHTLWGKGTRLAADPTGQPIKPSDVKIGGVMHVLPAVYKAGESLPGNEGRPELDVSLNDRAKAAVLVMRLAPGEYEVEKGREGWDYDGIFAYSKICTHVGCPVGLYEQTTHHLLCPCHQSTFDATRHCKVIFGPAARPLPQLAITVDADGYLVAQGDFHEPVGPSFWERG</sequence>
<dbReference type="PROSITE" id="PS51296">
    <property type="entry name" value="RIESKE"/>
    <property type="match status" value="1"/>
</dbReference>
<dbReference type="Gene3D" id="2.102.10.10">
    <property type="entry name" value="Rieske [2Fe-2S] iron-sulphur domain"/>
    <property type="match status" value="1"/>
</dbReference>
<dbReference type="GO" id="GO:0016705">
    <property type="term" value="F:oxidoreductase activity, acting on paired donors, with incorporation or reduction of molecular oxygen"/>
    <property type="evidence" value="ECO:0007669"/>
    <property type="project" value="UniProtKB-ARBA"/>
</dbReference>
<evidence type="ECO:0000313" key="23">
    <source>
        <dbReference type="EMBL" id="RZS89550.1"/>
    </source>
</evidence>
<evidence type="ECO:0000256" key="18">
    <source>
        <dbReference type="ARBA" id="ARBA00029586"/>
    </source>
</evidence>
<evidence type="ECO:0000259" key="22">
    <source>
        <dbReference type="PROSITE" id="PS51296"/>
    </source>
</evidence>
<name>A0A4Q7NRS7_9ACTN</name>
<dbReference type="GO" id="GO:0051537">
    <property type="term" value="F:2 iron, 2 sulfur cluster binding"/>
    <property type="evidence" value="ECO:0007669"/>
    <property type="project" value="UniProtKB-KW"/>
</dbReference>
<comment type="function">
    <text evidence="1">Iron-sulfur subunit of the cytochrome bc1 complex, an essential component of the respiratory electron transport chain required for ATP synthesis. The bc1 complex catalyzes the oxidation of menaquinol and the reduction of cytochrome c in the respiratory chain. The bc1 complex operates through a Q-cycle mechanism that couples electron transfer to generation of the proton gradient that drives ATP synthesis.</text>
</comment>
<evidence type="ECO:0000256" key="9">
    <source>
        <dbReference type="ARBA" id="ARBA00022714"/>
    </source>
</evidence>
<dbReference type="EMBL" id="SGXD01000002">
    <property type="protein sequence ID" value="RZS89550.1"/>
    <property type="molecule type" value="Genomic_DNA"/>
</dbReference>
<dbReference type="InterPro" id="IPR014349">
    <property type="entry name" value="Rieske_Fe-S_prot"/>
</dbReference>
<comment type="subcellular location">
    <subcellularLocation>
        <location evidence="2">Cell membrane</location>
        <topology evidence="2">Multi-pass membrane protein</topology>
    </subcellularLocation>
</comment>
<dbReference type="SUPFAM" id="SSF50022">
    <property type="entry name" value="ISP domain"/>
    <property type="match status" value="1"/>
</dbReference>
<keyword evidence="14" id="KW-0408">Iron</keyword>
<reference evidence="23 24" key="1">
    <citation type="submission" date="2019-02" db="EMBL/GenBank/DDBJ databases">
        <title>Genomic Encyclopedia of Type Strains, Phase IV (KMG-IV): sequencing the most valuable type-strain genomes for metagenomic binning, comparative biology and taxonomic classification.</title>
        <authorList>
            <person name="Goeker M."/>
        </authorList>
    </citation>
    <scope>NUCLEOTIDE SEQUENCE [LARGE SCALE GENOMIC DNA]</scope>
    <source>
        <strain evidence="23 24">DSM 45622</strain>
    </source>
</reference>
<dbReference type="PANTHER" id="PTHR10134">
    <property type="entry name" value="CYTOCHROME B-C1 COMPLEX SUBUNIT RIESKE, MITOCHONDRIAL"/>
    <property type="match status" value="1"/>
</dbReference>
<dbReference type="Pfam" id="PF19297">
    <property type="entry name" value="QcrA_N"/>
    <property type="match status" value="1"/>
</dbReference>
<gene>
    <name evidence="23" type="ORF">EV189_1317</name>
</gene>
<evidence type="ECO:0000256" key="3">
    <source>
        <dbReference type="ARBA" id="ARBA00010651"/>
    </source>
</evidence>
<evidence type="ECO:0000256" key="12">
    <source>
        <dbReference type="ARBA" id="ARBA00022989"/>
    </source>
</evidence>
<keyword evidence="10" id="KW-0479">Metal-binding</keyword>
<accession>A0A4Q7NRS7</accession>
<keyword evidence="5" id="KW-0813">Transport</keyword>
<feature type="region of interest" description="Disordered" evidence="20">
    <location>
        <begin position="1"/>
        <end position="27"/>
    </location>
</feature>
<evidence type="ECO:0000256" key="13">
    <source>
        <dbReference type="ARBA" id="ARBA00023002"/>
    </source>
</evidence>
<feature type="domain" description="Rieske" evidence="22">
    <location>
        <begin position="259"/>
        <end position="350"/>
    </location>
</feature>
<dbReference type="CDD" id="cd03467">
    <property type="entry name" value="Rieske"/>
    <property type="match status" value="1"/>
</dbReference>
<evidence type="ECO:0000256" key="20">
    <source>
        <dbReference type="SAM" id="MobiDB-lite"/>
    </source>
</evidence>
<keyword evidence="6" id="KW-1003">Cell membrane</keyword>
<evidence type="ECO:0000256" key="5">
    <source>
        <dbReference type="ARBA" id="ARBA00022448"/>
    </source>
</evidence>
<keyword evidence="11" id="KW-0249">Electron transport</keyword>
<comment type="caution">
    <text evidence="23">The sequence shown here is derived from an EMBL/GenBank/DDBJ whole genome shotgun (WGS) entry which is preliminary data.</text>
</comment>
<keyword evidence="15" id="KW-0411">Iron-sulfur</keyword>
<dbReference type="InterPro" id="IPR036922">
    <property type="entry name" value="Rieske_2Fe-2S_sf"/>
</dbReference>
<keyword evidence="12 21" id="KW-1133">Transmembrane helix</keyword>
<dbReference type="InterPro" id="IPR017941">
    <property type="entry name" value="Rieske_2Fe-2S"/>
</dbReference>
<feature type="transmembrane region" description="Helical" evidence="21">
    <location>
        <begin position="94"/>
        <end position="116"/>
    </location>
</feature>
<evidence type="ECO:0000256" key="1">
    <source>
        <dbReference type="ARBA" id="ARBA00002494"/>
    </source>
</evidence>
<evidence type="ECO:0000256" key="19">
    <source>
        <dbReference type="ARBA" id="ARBA00032409"/>
    </source>
</evidence>
<evidence type="ECO:0000256" key="4">
    <source>
        <dbReference type="ARBA" id="ARBA00015816"/>
    </source>
</evidence>
<evidence type="ECO:0000256" key="11">
    <source>
        <dbReference type="ARBA" id="ARBA00022982"/>
    </source>
</evidence>
<keyword evidence="17" id="KW-1015">Disulfide bond</keyword>
<evidence type="ECO:0000256" key="21">
    <source>
        <dbReference type="SAM" id="Phobius"/>
    </source>
</evidence>
<protein>
    <recommendedName>
        <fullName evidence="4">Cytochrome bc1 complex Rieske iron-sulfur subunit</fullName>
    </recommendedName>
    <alternativeName>
        <fullName evidence="18">Cytochrome bc1 reductase complex subunit QcrA</fullName>
    </alternativeName>
    <alternativeName>
        <fullName evidence="19">Rieske iron-sulfur protein</fullName>
    </alternativeName>
</protein>
<dbReference type="Pfam" id="PF00355">
    <property type="entry name" value="Rieske"/>
    <property type="match status" value="1"/>
</dbReference>
<evidence type="ECO:0000256" key="17">
    <source>
        <dbReference type="ARBA" id="ARBA00023157"/>
    </source>
</evidence>
<keyword evidence="8 21" id="KW-0812">Transmembrane</keyword>
<organism evidence="23 24">
    <name type="scientific">Motilibacter rhizosphaerae</name>
    <dbReference type="NCBI Taxonomy" id="598652"/>
    <lineage>
        <taxon>Bacteria</taxon>
        <taxon>Bacillati</taxon>
        <taxon>Actinomycetota</taxon>
        <taxon>Actinomycetes</taxon>
        <taxon>Motilibacterales</taxon>
        <taxon>Motilibacteraceae</taxon>
        <taxon>Motilibacter</taxon>
    </lineage>
</organism>
<keyword evidence="7" id="KW-0679">Respiratory chain</keyword>
<dbReference type="GO" id="GO:0005886">
    <property type="term" value="C:plasma membrane"/>
    <property type="evidence" value="ECO:0007669"/>
    <property type="project" value="UniProtKB-SubCell"/>
</dbReference>
<feature type="compositionally biased region" description="Low complexity" evidence="20">
    <location>
        <begin position="11"/>
        <end position="25"/>
    </location>
</feature>
<evidence type="ECO:0000256" key="7">
    <source>
        <dbReference type="ARBA" id="ARBA00022660"/>
    </source>
</evidence>
<keyword evidence="9" id="KW-0001">2Fe-2S</keyword>
<feature type="transmembrane region" description="Helical" evidence="21">
    <location>
        <begin position="161"/>
        <end position="181"/>
    </location>
</feature>
<keyword evidence="24" id="KW-1185">Reference proteome</keyword>
<evidence type="ECO:0000256" key="2">
    <source>
        <dbReference type="ARBA" id="ARBA00004651"/>
    </source>
</evidence>
<dbReference type="RefSeq" id="WP_130492146.1">
    <property type="nucleotide sequence ID" value="NZ_SGXD01000002.1"/>
</dbReference>
<evidence type="ECO:0000256" key="16">
    <source>
        <dbReference type="ARBA" id="ARBA00023136"/>
    </source>
</evidence>
<proteinExistence type="inferred from homology"/>
<dbReference type="OrthoDB" id="9802613at2"/>
<keyword evidence="13" id="KW-0560">Oxidoreductase</keyword>
<evidence type="ECO:0000256" key="14">
    <source>
        <dbReference type="ARBA" id="ARBA00023004"/>
    </source>
</evidence>
<dbReference type="GO" id="GO:0004497">
    <property type="term" value="F:monooxygenase activity"/>
    <property type="evidence" value="ECO:0007669"/>
    <property type="project" value="UniProtKB-ARBA"/>
</dbReference>
<evidence type="ECO:0000256" key="10">
    <source>
        <dbReference type="ARBA" id="ARBA00022723"/>
    </source>
</evidence>
<evidence type="ECO:0000256" key="15">
    <source>
        <dbReference type="ARBA" id="ARBA00023014"/>
    </source>
</evidence>
<feature type="transmembrane region" description="Helical" evidence="21">
    <location>
        <begin position="61"/>
        <end position="82"/>
    </location>
</feature>
<evidence type="ECO:0000313" key="24">
    <source>
        <dbReference type="Proteomes" id="UP000293638"/>
    </source>
</evidence>